<proteinExistence type="predicted"/>
<dbReference type="Proteomes" id="UP001059836">
    <property type="component" value="Chromosome"/>
</dbReference>
<organism evidence="1 2">
    <name type="scientific">Gordonia pseudamarae</name>
    <dbReference type="NCBI Taxonomy" id="2831662"/>
    <lineage>
        <taxon>Bacteria</taxon>
        <taxon>Bacillati</taxon>
        <taxon>Actinomycetota</taxon>
        <taxon>Actinomycetes</taxon>
        <taxon>Mycobacteriales</taxon>
        <taxon>Gordoniaceae</taxon>
        <taxon>Gordonia</taxon>
    </lineage>
</organism>
<accession>A0ABX6IGV4</accession>
<protein>
    <submittedName>
        <fullName evidence="1">Uncharacterized protein</fullName>
    </submittedName>
</protein>
<keyword evidence="2" id="KW-1185">Reference proteome</keyword>
<dbReference type="RefSeq" id="WP_213247874.1">
    <property type="nucleotide sequence ID" value="NZ_CP045806.1"/>
</dbReference>
<evidence type="ECO:0000313" key="2">
    <source>
        <dbReference type="Proteomes" id="UP001059836"/>
    </source>
</evidence>
<name>A0ABX6IGV4_9ACTN</name>
<evidence type="ECO:0000313" key="1">
    <source>
        <dbReference type="EMBL" id="QHN34596.1"/>
    </source>
</evidence>
<gene>
    <name evidence="1" type="ORF">GII31_06480</name>
</gene>
<reference evidence="1" key="1">
    <citation type="journal article" date="2021" name="Nat. Microbiol.">
        <title>Cocultivation of an ultrasmall environmental parasitic bacterium with lytic ability against bacteria associated with wastewater foams.</title>
        <authorList>
            <person name="Batinovic S."/>
            <person name="Rose J.J.A."/>
            <person name="Ratcliffe J."/>
            <person name="Seviour R.J."/>
            <person name="Petrovski S."/>
        </authorList>
    </citation>
    <scope>NUCLEOTIDE SEQUENCE</scope>
    <source>
        <strain evidence="1">CON9</strain>
    </source>
</reference>
<dbReference type="EMBL" id="CP045809">
    <property type="protein sequence ID" value="QHN34596.1"/>
    <property type="molecule type" value="Genomic_DNA"/>
</dbReference>
<sequence length="62" mass="6567">MIVVLFVSTAACVIATLTRRDTPIDVGVPSPAALRPAPAELVAMLPAHVRERGVAMVVCTRR</sequence>